<keyword evidence="9" id="KW-0732">Signal</keyword>
<evidence type="ECO:0000313" key="11">
    <source>
        <dbReference type="EMBL" id="KAL3782540.1"/>
    </source>
</evidence>
<dbReference type="Gene3D" id="3.50.30.30">
    <property type="match status" value="1"/>
</dbReference>
<dbReference type="SUPFAM" id="SSF48225">
    <property type="entry name" value="Seven-hairpin glycosidases"/>
    <property type="match status" value="1"/>
</dbReference>
<gene>
    <name evidence="11" type="ORF">HJC23_005214</name>
</gene>
<dbReference type="EC" id="3.2.1.-" evidence="7"/>
<dbReference type="Gene3D" id="1.50.10.10">
    <property type="match status" value="1"/>
</dbReference>
<feature type="active site" description="Proton donor" evidence="5">
    <location>
        <position position="528"/>
    </location>
</feature>
<accession>A0ABD3P2L3</accession>
<evidence type="ECO:0000256" key="8">
    <source>
        <dbReference type="SAM" id="MobiDB-lite"/>
    </source>
</evidence>
<keyword evidence="3" id="KW-0256">Endoplasmic reticulum</keyword>
<keyword evidence="6" id="KW-0106">Calcium</keyword>
<organism evidence="11 12">
    <name type="scientific">Cyclotella cryptica</name>
    <dbReference type="NCBI Taxonomy" id="29204"/>
    <lineage>
        <taxon>Eukaryota</taxon>
        <taxon>Sar</taxon>
        <taxon>Stramenopiles</taxon>
        <taxon>Ochrophyta</taxon>
        <taxon>Bacillariophyta</taxon>
        <taxon>Coscinodiscophyceae</taxon>
        <taxon>Thalassiosirophycidae</taxon>
        <taxon>Stephanodiscales</taxon>
        <taxon>Stephanodiscaceae</taxon>
        <taxon>Cyclotella</taxon>
    </lineage>
</organism>
<dbReference type="InterPro" id="IPR009011">
    <property type="entry name" value="Man6P_isomerase_rcpt-bd_dom_sf"/>
</dbReference>
<feature type="region of interest" description="Disordered" evidence="8">
    <location>
        <begin position="1327"/>
        <end position="1346"/>
    </location>
</feature>
<dbReference type="PRINTS" id="PR00747">
    <property type="entry name" value="GLYHDRLASE47"/>
</dbReference>
<evidence type="ECO:0000256" key="7">
    <source>
        <dbReference type="RuleBase" id="RU361193"/>
    </source>
</evidence>
<evidence type="ECO:0000313" key="12">
    <source>
        <dbReference type="Proteomes" id="UP001516023"/>
    </source>
</evidence>
<dbReference type="PANTHER" id="PTHR45679:SF6">
    <property type="entry name" value="ER DEGRADATION-ENHANCING ALPHA-MANNOSIDASE-LIKE PROTEIN 2"/>
    <property type="match status" value="1"/>
</dbReference>
<evidence type="ECO:0000256" key="2">
    <source>
        <dbReference type="ARBA" id="ARBA00007658"/>
    </source>
</evidence>
<keyword evidence="4" id="KW-0325">Glycoprotein</keyword>
<feature type="active site" description="Proton donor" evidence="5">
    <location>
        <position position="839"/>
    </location>
</feature>
<keyword evidence="7" id="KW-0326">Glycosidase</keyword>
<feature type="region of interest" description="Disordered" evidence="8">
    <location>
        <begin position="590"/>
        <end position="618"/>
    </location>
</feature>
<evidence type="ECO:0000256" key="5">
    <source>
        <dbReference type="PIRSR" id="PIRSR601382-1"/>
    </source>
</evidence>
<evidence type="ECO:0000256" key="9">
    <source>
        <dbReference type="SAM" id="SignalP"/>
    </source>
</evidence>
<feature type="region of interest" description="Disordered" evidence="8">
    <location>
        <begin position="86"/>
        <end position="110"/>
    </location>
</feature>
<dbReference type="GO" id="GO:0016798">
    <property type="term" value="F:hydrolase activity, acting on glycosyl bonds"/>
    <property type="evidence" value="ECO:0007669"/>
    <property type="project" value="UniProtKB-KW"/>
</dbReference>
<feature type="active site" evidence="5">
    <location>
        <position position="860"/>
    </location>
</feature>
<evidence type="ECO:0000256" key="4">
    <source>
        <dbReference type="ARBA" id="ARBA00023180"/>
    </source>
</evidence>
<protein>
    <recommendedName>
        <fullName evidence="7">alpha-1,2-Mannosidase</fullName>
        <ecNumber evidence="7">3.2.1.-</ecNumber>
    </recommendedName>
</protein>
<comment type="subcellular location">
    <subcellularLocation>
        <location evidence="1">Endoplasmic reticulum</location>
    </subcellularLocation>
</comment>
<dbReference type="PANTHER" id="PTHR45679">
    <property type="entry name" value="ER DEGRADATION-ENHANCING ALPHA-MANNOSIDASE-LIKE PROTEIN 2"/>
    <property type="match status" value="1"/>
</dbReference>
<comment type="similarity">
    <text evidence="2 7">Belongs to the glycosyl hydrolase 47 family.</text>
</comment>
<evidence type="ECO:0000259" key="10">
    <source>
        <dbReference type="Pfam" id="PF02225"/>
    </source>
</evidence>
<dbReference type="InterPro" id="IPR003137">
    <property type="entry name" value="PA_domain"/>
</dbReference>
<feature type="binding site" evidence="6">
    <location>
        <position position="990"/>
    </location>
    <ligand>
        <name>Ca(2+)</name>
        <dbReference type="ChEBI" id="CHEBI:29108"/>
    </ligand>
</feature>
<dbReference type="Pfam" id="PF01532">
    <property type="entry name" value="Glyco_hydro_47"/>
    <property type="match status" value="2"/>
</dbReference>
<keyword evidence="7" id="KW-0378">Hydrolase</keyword>
<dbReference type="InterPro" id="IPR036026">
    <property type="entry name" value="Seven-hairpin_glycosidases"/>
</dbReference>
<feature type="chain" id="PRO_5044839668" description="alpha-1,2-Mannosidase" evidence="9">
    <location>
        <begin position="32"/>
        <end position="1597"/>
    </location>
</feature>
<dbReference type="Pfam" id="PF02225">
    <property type="entry name" value="PA"/>
    <property type="match status" value="1"/>
</dbReference>
<dbReference type="InterPro" id="IPR012341">
    <property type="entry name" value="6hp_glycosidase-like_sf"/>
</dbReference>
<dbReference type="Gene3D" id="2.70.130.10">
    <property type="entry name" value="Mannose-6-phosphate receptor binding domain"/>
    <property type="match status" value="1"/>
</dbReference>
<keyword evidence="6" id="KW-0479">Metal-binding</keyword>
<dbReference type="GO" id="GO:0005783">
    <property type="term" value="C:endoplasmic reticulum"/>
    <property type="evidence" value="ECO:0007669"/>
    <property type="project" value="UniProtKB-SubCell"/>
</dbReference>
<sequence>MSPTRTKQIPALCCFVAISILCCWFANLSEADESSSRKKTPFSLADLFSSFSSSTDGSATISTTDGTLTLSSEQLSAILDTIDPNAASNTREGGSADHKKNSPGGKPSRRKVLYDLSVRAHYEMLLRTHGKANTNSSTTKEEQETVTCSYYNEGIKSLINIRNGGGDSEHSIFSQLSYWTFKICPGETIQQIHLEPTTVTSENKDGGQDYNGVNENTEDTYEILMLPPNSIFFKTIHFVQTSVVDLGTYNIPTIDDEYYSKIKSSWGEKDQDMYKSSTEYYFHGSSCLWTPTGSITKMMKYRRSKIVYEDSCCQRTDESMDEFFEQSDKFMVLSVTEPEICQYVVKLCRICSNDEVANSKTGDPQTARDDSSISSVDPSDFVHLMQTYLHHQPEIESATTFGHIYPFDSPGAFPPMPPSQIEANKKLLLKMFTHAYDSYMYNAFPASELHPLSCSAGTFHLVRIPALTLIDTLDTLIIMRNFTEFARSVERIRYLDSKMKKEHKYNRNDRKEERGGLFSVNQNVSLFETTIRVLGGLLSAHQLALAFMNKVVPKSDVFDSSGEILWGQNRKESFYESDIAETRRHTGSIDDGVLSLSDPHPCTTNSDTSHNRKRPKNSTESIASQDCWTYDGFLLKLAHDIGHRLIHAFDTKTGIPYGTVNLLRGVPSGESEVASLAGAGTLTLEFELLSRLIGDPSFGLAAKRASRALWLRRSPHLDLLGKHIDVKRGVWTEVLSGIGSNSDSFYEYLIKHYVLFPDDDDFWTMFVAAYAGVWKNSRLGDWYVDVDMGRGLHGHVRQVFESLMAFYPGMQILLGELAPAAKSLGTFFLVREFLGLLPERFDFVHWRTEGTGDVHPLRPELLESAYFLHLASIGLYGSKNGPCSDSSASQHTSSWLWAADFALHAIMRLSWTSCGFATVKKVAAKSTGSLDFVNGISGNPQKEQKRLNIKHHNEMPSFFLSETMKYLYLLFDAENNILHQDSERDWIFTTEAHPIHHVPISSSNISNGPLSETLHENGNLIDQMEKIRLLLNEQRALNQTSVKECRINETCYFDNRNALPESLLENLRSVQNVTLAKKLADFKSRGLQKGPPFHLVLPHNASKEYGIFSSEVSGVNYASHRPLREGKGSGTSLRRKCPNFHHPRLTWTLALHGHTLDYNVAHVASFSDFDRDETVDATQTALASACFYGTDFYSDGIIVDPKNGCPFQTDVATTKMQTQGKKNINDASNFPIPGSTRYDMGSNLGMFDVSAFSNGEGFIVRHVDSGELLEVSMFSDDIAAGNAVILVVLTTPTWSQSTVLEASIHEAKHSDVFSPLSLRKAPDSLKKMFKESGSPSDETTQDDGSAFVDELPTKRVVLADMNGHSFNCEVIVTRHGKDDALARVPCSPGFFGKAHIENLIKSEGINVKGPLKLPPKDDELGCETSDKHNELDANNFCVHSKNAHTIQIVMRGECNFAQKTLNQLIQRQAAAVIIVNSNPNELFCMAGEKEKPFSADGCSQMDLPPSVLVSGNDGELLMGLLEEEYSEANEIEAVVNLSRQSNDSAVFPHVLGSENTLQILASNGWGTQAVRQVVSGKGETGNTGWQLFITAHETSAT</sequence>
<dbReference type="InterPro" id="IPR044674">
    <property type="entry name" value="EDEM1/2/3"/>
</dbReference>
<evidence type="ECO:0000256" key="6">
    <source>
        <dbReference type="PIRSR" id="PIRSR601382-2"/>
    </source>
</evidence>
<dbReference type="EMBL" id="JABMIG020000283">
    <property type="protein sequence ID" value="KAL3782540.1"/>
    <property type="molecule type" value="Genomic_DNA"/>
</dbReference>
<dbReference type="InterPro" id="IPR001382">
    <property type="entry name" value="Glyco_hydro_47"/>
</dbReference>
<comment type="caution">
    <text evidence="11">The sequence shown here is derived from an EMBL/GenBank/DDBJ whole genome shotgun (WGS) entry which is preliminary data.</text>
</comment>
<evidence type="ECO:0000256" key="3">
    <source>
        <dbReference type="ARBA" id="ARBA00022824"/>
    </source>
</evidence>
<feature type="domain" description="PA" evidence="10">
    <location>
        <begin position="1407"/>
        <end position="1517"/>
    </location>
</feature>
<name>A0ABD3P2L3_9STRA</name>
<keyword evidence="12" id="KW-1185">Reference proteome</keyword>
<proteinExistence type="inferred from homology"/>
<feature type="active site" evidence="5">
    <location>
        <position position="743"/>
    </location>
</feature>
<reference evidence="11 12" key="1">
    <citation type="journal article" date="2020" name="G3 (Bethesda)">
        <title>Improved Reference Genome for Cyclotella cryptica CCMP332, a Model for Cell Wall Morphogenesis, Salinity Adaptation, and Lipid Production in Diatoms (Bacillariophyta).</title>
        <authorList>
            <person name="Roberts W.R."/>
            <person name="Downey K.M."/>
            <person name="Ruck E.C."/>
            <person name="Traller J.C."/>
            <person name="Alverson A.J."/>
        </authorList>
    </citation>
    <scope>NUCLEOTIDE SEQUENCE [LARGE SCALE GENOMIC DNA]</scope>
    <source>
        <strain evidence="11 12">CCMP332</strain>
    </source>
</reference>
<evidence type="ECO:0000256" key="1">
    <source>
        <dbReference type="ARBA" id="ARBA00004240"/>
    </source>
</evidence>
<comment type="cofactor">
    <cofactor evidence="6">
        <name>Ca(2+)</name>
        <dbReference type="ChEBI" id="CHEBI:29108"/>
    </cofactor>
</comment>
<dbReference type="Proteomes" id="UP001516023">
    <property type="component" value="Unassembled WGS sequence"/>
</dbReference>
<feature type="signal peptide" evidence="9">
    <location>
        <begin position="1"/>
        <end position="31"/>
    </location>
</feature>